<sequence>MDHVHHAAPGSFPWDLFEVFTPRRQCMNFEADVIWLHFVSDLLIAAAYFSIPIALVRVAGRRPGLRYNWMLNLFALFIVLCGTTHLFNVWALWQPLYRLDGLVKFVTGVVSAATAATLWRLIPKVLTVPTAAELARLAEERAEELRASEATLRAFYDSAPVLMGVVEPLPDGDLLHHYDNRAACAFFGVAPEGTQGRRASEMGGATAIIREWLPRGEEAGEPGRTSRFERGVETPGGTRWLVASVGPLGAARSGPARFCYVAEDVTERRAAGAALRAAEERFEFVRRSAGVGFWYCDLPFEELEWDDLVKGHYHLPRDARVTIEAFYERLHPDDRDATRRAIERSIAERSPYDVRHRTVAPGGTSEKWIRAMGRTWYDADGTPRRFDGVTIDVTDEVRADEERARLLREVETERARLADVFQRAPSFMCVLRGTDHVFERANDHYLKLIGRRDVIGKPARLALPEVEGQGYFETLDRVYRTGQAVSGSGQSLRIARRPGEPPEELFVDFVYQPMREPDGSVGGIIVQGIDVTDRLRAEEALRGQERRFQQLAEFIPQLAWMARPDGYVFWHNQRWYEYTGARPEDVEGWGWRSVHDPALAPGILDRWRASIAAGRPFEMVFPLRGADGRFRRFLTRVAPFKDGDEIQLWFGTNTDIEDQLRGQDERERLLRQAEAAKEEAEAANRMKDEFLAVLSHELRTPLNAIIGWARILRTPGIGEEDRAEGLDVIDRNAKVQAQLIEDLLDISRIITGKLVLDVQRVDLGEVVGAALDAVAPAAQAKGIRITKVLDPSAGPVSGDPNRLQQVVWNLLTNAVKFTPGGGQVQVLLERVNSHVELSVIDTGQGIAPEFLPHAFDRFRQADGSTTRRHGGLGLGLSIVKQLAEMHGGSVRVKSPGEGQGSTFVVALPIAAVLPEQAGPARPGQPGVAPSSDPCEGNQLGGLRVLLVDDEPDARHLMSRVLGGCGADVEAASSVAEALDRIGDFRPDVLISDIGMPERDGYDLIRNVRRIFSAKDLPAAALTAFARPEDRMRAMRAGFQVHVAKPVDPEELVAVVATLAARTGQGDL</sequence>
<dbReference type="KEGG" id="agv:OJF2_60820"/>
<dbReference type="Proteomes" id="UP000324233">
    <property type="component" value="Chromosome"/>
</dbReference>
<dbReference type="InterPro" id="IPR001610">
    <property type="entry name" value="PAC"/>
</dbReference>
<feature type="transmembrane region" description="Helical" evidence="6">
    <location>
        <begin position="67"/>
        <end position="90"/>
    </location>
</feature>
<dbReference type="PRINTS" id="PR00344">
    <property type="entry name" value="BCTRLSENSOR"/>
</dbReference>
<evidence type="ECO:0000259" key="8">
    <source>
        <dbReference type="PROSITE" id="PS50110"/>
    </source>
</evidence>
<dbReference type="PROSITE" id="PS50113">
    <property type="entry name" value="PAC"/>
    <property type="match status" value="1"/>
</dbReference>
<dbReference type="EC" id="2.7.13.3" evidence="2"/>
<dbReference type="EMBL" id="CP042997">
    <property type="protein sequence ID" value="QEH37491.1"/>
    <property type="molecule type" value="Genomic_DNA"/>
</dbReference>
<keyword evidence="6" id="KW-1133">Transmembrane helix</keyword>
<evidence type="ECO:0000256" key="3">
    <source>
        <dbReference type="ARBA" id="ARBA00022553"/>
    </source>
</evidence>
<dbReference type="SUPFAM" id="SSF47384">
    <property type="entry name" value="Homodimeric domain of signal transducing histidine kinase"/>
    <property type="match status" value="1"/>
</dbReference>
<dbReference type="SMART" id="SM00086">
    <property type="entry name" value="PAC"/>
    <property type="match status" value="3"/>
</dbReference>
<dbReference type="NCBIfam" id="TIGR00229">
    <property type="entry name" value="sensory_box"/>
    <property type="match status" value="1"/>
</dbReference>
<keyword evidence="5" id="KW-0175">Coiled coil</keyword>
<evidence type="ECO:0000256" key="4">
    <source>
        <dbReference type="PROSITE-ProRule" id="PRU00169"/>
    </source>
</evidence>
<dbReference type="InterPro" id="IPR005467">
    <property type="entry name" value="His_kinase_dom"/>
</dbReference>
<dbReference type="CDD" id="cd16922">
    <property type="entry name" value="HATPase_EvgS-ArcB-TorS-like"/>
    <property type="match status" value="1"/>
</dbReference>
<feature type="transmembrane region" description="Helical" evidence="6">
    <location>
        <begin position="33"/>
        <end position="55"/>
    </location>
</feature>
<dbReference type="PANTHER" id="PTHR43547:SF2">
    <property type="entry name" value="HYBRID SIGNAL TRANSDUCTION HISTIDINE KINASE C"/>
    <property type="match status" value="1"/>
</dbReference>
<dbReference type="SMART" id="SM00448">
    <property type="entry name" value="REC"/>
    <property type="match status" value="1"/>
</dbReference>
<dbReference type="CDD" id="cd17580">
    <property type="entry name" value="REC_2_DhkD-like"/>
    <property type="match status" value="1"/>
</dbReference>
<dbReference type="CDD" id="cd00130">
    <property type="entry name" value="PAS"/>
    <property type="match status" value="2"/>
</dbReference>
<dbReference type="Pfam" id="PF00072">
    <property type="entry name" value="Response_reg"/>
    <property type="match status" value="1"/>
</dbReference>
<evidence type="ECO:0000259" key="7">
    <source>
        <dbReference type="PROSITE" id="PS50109"/>
    </source>
</evidence>
<dbReference type="Pfam" id="PF08447">
    <property type="entry name" value="PAS_3"/>
    <property type="match status" value="1"/>
</dbReference>
<dbReference type="RefSeq" id="WP_148597042.1">
    <property type="nucleotide sequence ID" value="NZ_CP042997.1"/>
</dbReference>
<dbReference type="GO" id="GO:0000155">
    <property type="term" value="F:phosphorelay sensor kinase activity"/>
    <property type="evidence" value="ECO:0007669"/>
    <property type="project" value="InterPro"/>
</dbReference>
<dbReference type="FunFam" id="3.30.565.10:FF:000010">
    <property type="entry name" value="Sensor histidine kinase RcsC"/>
    <property type="match status" value="1"/>
</dbReference>
<reference evidence="10 11" key="1">
    <citation type="submission" date="2019-08" db="EMBL/GenBank/DDBJ databases">
        <title>Deep-cultivation of Planctomycetes and their phenomic and genomic characterization uncovers novel biology.</title>
        <authorList>
            <person name="Wiegand S."/>
            <person name="Jogler M."/>
            <person name="Boedeker C."/>
            <person name="Pinto D."/>
            <person name="Vollmers J."/>
            <person name="Rivas-Marin E."/>
            <person name="Kohn T."/>
            <person name="Peeters S.H."/>
            <person name="Heuer A."/>
            <person name="Rast P."/>
            <person name="Oberbeckmann S."/>
            <person name="Bunk B."/>
            <person name="Jeske O."/>
            <person name="Meyerdierks A."/>
            <person name="Storesund J.E."/>
            <person name="Kallscheuer N."/>
            <person name="Luecker S."/>
            <person name="Lage O.M."/>
            <person name="Pohl T."/>
            <person name="Merkel B.J."/>
            <person name="Hornburger P."/>
            <person name="Mueller R.-W."/>
            <person name="Bruemmer F."/>
            <person name="Labrenz M."/>
            <person name="Spormann A.M."/>
            <person name="Op den Camp H."/>
            <person name="Overmann J."/>
            <person name="Amann R."/>
            <person name="Jetten M.S.M."/>
            <person name="Mascher T."/>
            <person name="Medema M.H."/>
            <person name="Devos D.P."/>
            <person name="Kaster A.-K."/>
            <person name="Ovreas L."/>
            <person name="Rohde M."/>
            <person name="Galperin M.Y."/>
            <person name="Jogler C."/>
        </authorList>
    </citation>
    <scope>NUCLEOTIDE SEQUENCE [LARGE SCALE GENOMIC DNA]</scope>
    <source>
        <strain evidence="10 11">OJF2</strain>
    </source>
</reference>
<dbReference type="Pfam" id="PF25487">
    <property type="entry name" value="ETR1_N"/>
    <property type="match status" value="1"/>
</dbReference>
<feature type="domain" description="Response regulatory" evidence="8">
    <location>
        <begin position="943"/>
        <end position="1059"/>
    </location>
</feature>
<dbReference type="InterPro" id="IPR035965">
    <property type="entry name" value="PAS-like_dom_sf"/>
</dbReference>
<keyword evidence="3 4" id="KW-0597">Phosphoprotein</keyword>
<comment type="catalytic activity">
    <reaction evidence="1">
        <text>ATP + protein L-histidine = ADP + protein N-phospho-L-histidine.</text>
        <dbReference type="EC" id="2.7.13.3"/>
    </reaction>
</comment>
<evidence type="ECO:0000256" key="1">
    <source>
        <dbReference type="ARBA" id="ARBA00000085"/>
    </source>
</evidence>
<keyword evidence="6" id="KW-0472">Membrane</keyword>
<dbReference type="PROSITE" id="PS50109">
    <property type="entry name" value="HIS_KIN"/>
    <property type="match status" value="1"/>
</dbReference>
<dbReference type="Gene3D" id="1.10.287.130">
    <property type="match status" value="1"/>
</dbReference>
<feature type="domain" description="Histidine kinase" evidence="7">
    <location>
        <begin position="693"/>
        <end position="911"/>
    </location>
</feature>
<dbReference type="PROSITE" id="PS50110">
    <property type="entry name" value="RESPONSE_REGULATORY"/>
    <property type="match status" value="1"/>
</dbReference>
<dbReference type="InterPro" id="IPR000014">
    <property type="entry name" value="PAS"/>
</dbReference>
<evidence type="ECO:0000313" key="10">
    <source>
        <dbReference type="EMBL" id="QEH37491.1"/>
    </source>
</evidence>
<evidence type="ECO:0000256" key="6">
    <source>
        <dbReference type="SAM" id="Phobius"/>
    </source>
</evidence>
<dbReference type="CDD" id="cd00082">
    <property type="entry name" value="HisKA"/>
    <property type="match status" value="1"/>
</dbReference>
<organism evidence="10 11">
    <name type="scientific">Aquisphaera giovannonii</name>
    <dbReference type="NCBI Taxonomy" id="406548"/>
    <lineage>
        <taxon>Bacteria</taxon>
        <taxon>Pseudomonadati</taxon>
        <taxon>Planctomycetota</taxon>
        <taxon>Planctomycetia</taxon>
        <taxon>Isosphaerales</taxon>
        <taxon>Isosphaeraceae</taxon>
        <taxon>Aquisphaera</taxon>
    </lineage>
</organism>
<evidence type="ECO:0000259" key="9">
    <source>
        <dbReference type="PROSITE" id="PS50113"/>
    </source>
</evidence>
<dbReference type="SMART" id="SM00091">
    <property type="entry name" value="PAS"/>
    <property type="match status" value="3"/>
</dbReference>
<dbReference type="SUPFAM" id="SSF52172">
    <property type="entry name" value="CheY-like"/>
    <property type="match status" value="1"/>
</dbReference>
<gene>
    <name evidence="10" type="primary">rpfC_3</name>
    <name evidence="10" type="ORF">OJF2_60820</name>
</gene>
<dbReference type="Gene3D" id="3.30.450.20">
    <property type="entry name" value="PAS domain"/>
    <property type="match status" value="4"/>
</dbReference>
<dbReference type="SMART" id="SM00387">
    <property type="entry name" value="HATPase_c"/>
    <property type="match status" value="1"/>
</dbReference>
<keyword evidence="11" id="KW-1185">Reference proteome</keyword>
<dbReference type="InterPro" id="IPR058544">
    <property type="entry name" value="ETR1_N"/>
</dbReference>
<dbReference type="FunFam" id="3.30.450.20:FF:000099">
    <property type="entry name" value="Sensory box sensor histidine kinase"/>
    <property type="match status" value="1"/>
</dbReference>
<dbReference type="InterPro" id="IPR000700">
    <property type="entry name" value="PAS-assoc_C"/>
</dbReference>
<feature type="domain" description="PAC" evidence="9">
    <location>
        <begin position="488"/>
        <end position="543"/>
    </location>
</feature>
<dbReference type="OrthoDB" id="3272385at2"/>
<dbReference type="Gene3D" id="3.30.565.10">
    <property type="entry name" value="Histidine kinase-like ATPase, C-terminal domain"/>
    <property type="match status" value="1"/>
</dbReference>
<accession>A0A5B9WBV3</accession>
<dbReference type="InterPro" id="IPR004358">
    <property type="entry name" value="Sig_transdc_His_kin-like_C"/>
</dbReference>
<dbReference type="Pfam" id="PF02518">
    <property type="entry name" value="HATPase_c"/>
    <property type="match status" value="1"/>
</dbReference>
<dbReference type="PANTHER" id="PTHR43547">
    <property type="entry name" value="TWO-COMPONENT HISTIDINE KINASE"/>
    <property type="match status" value="1"/>
</dbReference>
<evidence type="ECO:0000256" key="2">
    <source>
        <dbReference type="ARBA" id="ARBA00012438"/>
    </source>
</evidence>
<dbReference type="InterPro" id="IPR001789">
    <property type="entry name" value="Sig_transdc_resp-reg_receiver"/>
</dbReference>
<dbReference type="SMART" id="SM00388">
    <property type="entry name" value="HisKA"/>
    <property type="match status" value="1"/>
</dbReference>
<dbReference type="InterPro" id="IPR013655">
    <property type="entry name" value="PAS_fold_3"/>
</dbReference>
<dbReference type="Pfam" id="PF00512">
    <property type="entry name" value="HisKA"/>
    <property type="match status" value="1"/>
</dbReference>
<dbReference type="SUPFAM" id="SSF55785">
    <property type="entry name" value="PYP-like sensor domain (PAS domain)"/>
    <property type="match status" value="4"/>
</dbReference>
<feature type="modified residue" description="4-aspartylphosphate" evidence="4">
    <location>
        <position position="992"/>
    </location>
</feature>
<protein>
    <recommendedName>
        <fullName evidence="2">histidine kinase</fullName>
        <ecNumber evidence="2">2.7.13.3</ecNumber>
    </recommendedName>
</protein>
<dbReference type="InterPro" id="IPR011006">
    <property type="entry name" value="CheY-like_superfamily"/>
</dbReference>
<dbReference type="InterPro" id="IPR003594">
    <property type="entry name" value="HATPase_dom"/>
</dbReference>
<keyword evidence="10" id="KW-0808">Transferase</keyword>
<evidence type="ECO:0000313" key="11">
    <source>
        <dbReference type="Proteomes" id="UP000324233"/>
    </source>
</evidence>
<dbReference type="AlphaFoldDB" id="A0A5B9WBV3"/>
<proteinExistence type="predicted"/>
<dbReference type="InterPro" id="IPR013656">
    <property type="entry name" value="PAS_4"/>
</dbReference>
<name>A0A5B9WBV3_9BACT</name>
<dbReference type="Gene3D" id="2.10.70.100">
    <property type="match status" value="1"/>
</dbReference>
<dbReference type="InterPro" id="IPR036097">
    <property type="entry name" value="HisK_dim/P_sf"/>
</dbReference>
<feature type="coiled-coil region" evidence="5">
    <location>
        <begin position="659"/>
        <end position="693"/>
    </location>
</feature>
<dbReference type="SUPFAM" id="SSF55874">
    <property type="entry name" value="ATPase domain of HSP90 chaperone/DNA topoisomerase II/histidine kinase"/>
    <property type="match status" value="1"/>
</dbReference>
<dbReference type="InterPro" id="IPR003661">
    <property type="entry name" value="HisK_dim/P_dom"/>
</dbReference>
<dbReference type="InterPro" id="IPR036890">
    <property type="entry name" value="HATPase_C_sf"/>
</dbReference>
<dbReference type="Pfam" id="PF08448">
    <property type="entry name" value="PAS_4"/>
    <property type="match status" value="2"/>
</dbReference>
<dbReference type="Gene3D" id="3.40.50.2300">
    <property type="match status" value="1"/>
</dbReference>
<keyword evidence="6" id="KW-0812">Transmembrane</keyword>
<evidence type="ECO:0000256" key="5">
    <source>
        <dbReference type="SAM" id="Coils"/>
    </source>
</evidence>